<comment type="caution">
    <text evidence="1">The sequence shown here is derived from an EMBL/GenBank/DDBJ whole genome shotgun (WGS) entry which is preliminary data.</text>
</comment>
<dbReference type="EMBL" id="JBBNAE010000006">
    <property type="protein sequence ID" value="KAK9115551.1"/>
    <property type="molecule type" value="Genomic_DNA"/>
</dbReference>
<evidence type="ECO:0000313" key="2">
    <source>
        <dbReference type="Proteomes" id="UP001417504"/>
    </source>
</evidence>
<proteinExistence type="predicted"/>
<organism evidence="1 2">
    <name type="scientific">Stephania japonica</name>
    <dbReference type="NCBI Taxonomy" id="461633"/>
    <lineage>
        <taxon>Eukaryota</taxon>
        <taxon>Viridiplantae</taxon>
        <taxon>Streptophyta</taxon>
        <taxon>Embryophyta</taxon>
        <taxon>Tracheophyta</taxon>
        <taxon>Spermatophyta</taxon>
        <taxon>Magnoliopsida</taxon>
        <taxon>Ranunculales</taxon>
        <taxon>Menispermaceae</taxon>
        <taxon>Menispermoideae</taxon>
        <taxon>Cissampelideae</taxon>
        <taxon>Stephania</taxon>
    </lineage>
</organism>
<dbReference type="Gene3D" id="1.20.58.1910">
    <property type="match status" value="1"/>
</dbReference>
<dbReference type="PANTHER" id="PTHR33594:SF1">
    <property type="entry name" value="HD_PDEASE DOMAIN-CONTAINING PROTEIN"/>
    <property type="match status" value="1"/>
</dbReference>
<dbReference type="SUPFAM" id="SSF109604">
    <property type="entry name" value="HD-domain/PDEase-like"/>
    <property type="match status" value="1"/>
</dbReference>
<name>A0AAP0IHD9_9MAGN</name>
<keyword evidence="2" id="KW-1185">Reference proteome</keyword>
<evidence type="ECO:0000313" key="1">
    <source>
        <dbReference type="EMBL" id="KAK9115551.1"/>
    </source>
</evidence>
<protein>
    <submittedName>
        <fullName evidence="1">Uncharacterized protein</fullName>
    </submittedName>
</protein>
<sequence>MIYVAYLILRFKEELSQNAKNEYSLEFGVVQDAGRLDAIGAIGIAQYFTFGGSRNHVLHDPNINPLLCILKEDYLKKAEQTTINHFHEKLLKLKELMKTRAGYKRTEKWYKFMEDFLEELYEEWAGRAY</sequence>
<reference evidence="1 2" key="1">
    <citation type="submission" date="2024-01" db="EMBL/GenBank/DDBJ databases">
        <title>Genome assemblies of Stephania.</title>
        <authorList>
            <person name="Yang L."/>
        </authorList>
    </citation>
    <scope>NUCLEOTIDE SEQUENCE [LARGE SCALE GENOMIC DNA]</scope>
    <source>
        <strain evidence="1">QJT</strain>
        <tissue evidence="1">Leaf</tissue>
    </source>
</reference>
<dbReference type="PANTHER" id="PTHR33594">
    <property type="entry name" value="SUPERFAMILY HYDROLASE, PUTATIVE (AFU_ORTHOLOGUE AFUA_1G03035)-RELATED"/>
    <property type="match status" value="1"/>
</dbReference>
<accession>A0AAP0IHD9</accession>
<gene>
    <name evidence="1" type="ORF">Sjap_014498</name>
</gene>
<dbReference type="Proteomes" id="UP001417504">
    <property type="component" value="Unassembled WGS sequence"/>
</dbReference>
<dbReference type="AlphaFoldDB" id="A0AAP0IHD9"/>